<dbReference type="FunFam" id="3.30.200.20:FF:000043">
    <property type="entry name" value="Wall-associated receptor kinase 2"/>
    <property type="match status" value="1"/>
</dbReference>
<evidence type="ECO:0000256" key="6">
    <source>
        <dbReference type="ARBA" id="ARBA00022692"/>
    </source>
</evidence>
<organism evidence="23 24">
    <name type="scientific">Kingdonia uniflora</name>
    <dbReference type="NCBI Taxonomy" id="39325"/>
    <lineage>
        <taxon>Eukaryota</taxon>
        <taxon>Viridiplantae</taxon>
        <taxon>Streptophyta</taxon>
        <taxon>Embryophyta</taxon>
        <taxon>Tracheophyta</taxon>
        <taxon>Spermatophyta</taxon>
        <taxon>Magnoliopsida</taxon>
        <taxon>Ranunculales</taxon>
        <taxon>Circaeasteraceae</taxon>
        <taxon>Kingdonia</taxon>
    </lineage>
</organism>
<dbReference type="PROSITE" id="PS00108">
    <property type="entry name" value="PROTEIN_KINASE_ST"/>
    <property type="match status" value="1"/>
</dbReference>
<dbReference type="PROSITE" id="PS01187">
    <property type="entry name" value="EGF_CA"/>
    <property type="match status" value="1"/>
</dbReference>
<keyword evidence="2" id="KW-0723">Serine/threonine-protein kinase</keyword>
<feature type="disulfide bond" evidence="17">
    <location>
        <begin position="268"/>
        <end position="285"/>
    </location>
</feature>
<dbReference type="SMART" id="SM00181">
    <property type="entry name" value="EGF"/>
    <property type="match status" value="2"/>
</dbReference>
<evidence type="ECO:0000256" key="12">
    <source>
        <dbReference type="ARBA" id="ARBA00022989"/>
    </source>
</evidence>
<comment type="function">
    <text evidence="16">Serine/threonine-protein kinase that may function as a signaling receptor of extracellular matrix component. Binding to pectin may have significance in the control of cell expansion, morphogenesis and development.</text>
</comment>
<dbReference type="InterPro" id="IPR001881">
    <property type="entry name" value="EGF-like_Ca-bd_dom"/>
</dbReference>
<keyword evidence="5" id="KW-0808">Transferase</keyword>
<dbReference type="Proteomes" id="UP000541444">
    <property type="component" value="Unassembled WGS sequence"/>
</dbReference>
<dbReference type="GO" id="GO:0005509">
    <property type="term" value="F:calcium ion binding"/>
    <property type="evidence" value="ECO:0007669"/>
    <property type="project" value="InterPro"/>
</dbReference>
<dbReference type="EMBL" id="JACGCM010000287">
    <property type="protein sequence ID" value="KAF6174243.1"/>
    <property type="molecule type" value="Genomic_DNA"/>
</dbReference>
<evidence type="ECO:0000256" key="13">
    <source>
        <dbReference type="ARBA" id="ARBA00023136"/>
    </source>
</evidence>
<keyword evidence="13 19" id="KW-0472">Membrane</keyword>
<keyword evidence="10" id="KW-0418">Kinase</keyword>
<evidence type="ECO:0000259" key="21">
    <source>
        <dbReference type="PROSITE" id="PS50011"/>
    </source>
</evidence>
<dbReference type="CDD" id="cd12087">
    <property type="entry name" value="TM_EGFR-like"/>
    <property type="match status" value="1"/>
</dbReference>
<dbReference type="GO" id="GO:0007166">
    <property type="term" value="P:cell surface receptor signaling pathway"/>
    <property type="evidence" value="ECO:0007669"/>
    <property type="project" value="InterPro"/>
</dbReference>
<dbReference type="InterPro" id="IPR011009">
    <property type="entry name" value="Kinase-like_dom_sf"/>
</dbReference>
<keyword evidence="3 17" id="KW-0245">EGF-like domain</keyword>
<feature type="binding site" evidence="18">
    <location>
        <position position="458"/>
    </location>
    <ligand>
        <name>ATP</name>
        <dbReference type="ChEBI" id="CHEBI:30616"/>
    </ligand>
</feature>
<feature type="transmembrane region" description="Helical" evidence="19">
    <location>
        <begin position="354"/>
        <end position="379"/>
    </location>
</feature>
<evidence type="ECO:0000256" key="8">
    <source>
        <dbReference type="ARBA" id="ARBA00022737"/>
    </source>
</evidence>
<evidence type="ECO:0000313" key="23">
    <source>
        <dbReference type="EMBL" id="KAF6174243.1"/>
    </source>
</evidence>
<dbReference type="Gene3D" id="1.10.510.10">
    <property type="entry name" value="Transferase(Phosphotransferase) domain 1"/>
    <property type="match status" value="1"/>
</dbReference>
<evidence type="ECO:0000256" key="10">
    <source>
        <dbReference type="ARBA" id="ARBA00022777"/>
    </source>
</evidence>
<evidence type="ECO:0000256" key="20">
    <source>
        <dbReference type="SAM" id="SignalP"/>
    </source>
</evidence>
<dbReference type="AlphaFoldDB" id="A0A7J7P4J6"/>
<dbReference type="InterPro" id="IPR045274">
    <property type="entry name" value="WAK-like"/>
</dbReference>
<evidence type="ECO:0000256" key="4">
    <source>
        <dbReference type="ARBA" id="ARBA00022553"/>
    </source>
</evidence>
<dbReference type="InterPro" id="IPR049883">
    <property type="entry name" value="NOTCH1_EGF-like"/>
</dbReference>
<reference evidence="23 24" key="1">
    <citation type="journal article" date="2020" name="IScience">
        <title>Genome Sequencing of the Endangered Kingdonia uniflora (Circaeasteraceae, Ranunculales) Reveals Potential Mechanisms of Evolutionary Specialization.</title>
        <authorList>
            <person name="Sun Y."/>
            <person name="Deng T."/>
            <person name="Zhang A."/>
            <person name="Moore M.J."/>
            <person name="Landis J.B."/>
            <person name="Lin N."/>
            <person name="Zhang H."/>
            <person name="Zhang X."/>
            <person name="Huang J."/>
            <person name="Zhang X."/>
            <person name="Sun H."/>
            <person name="Wang H."/>
        </authorList>
    </citation>
    <scope>NUCLEOTIDE SEQUENCE [LARGE SCALE GENOMIC DNA]</scope>
    <source>
        <strain evidence="23">TB1705</strain>
        <tissue evidence="23">Leaf</tissue>
    </source>
</reference>
<dbReference type="PROSITE" id="PS50026">
    <property type="entry name" value="EGF_3"/>
    <property type="match status" value="1"/>
</dbReference>
<dbReference type="InterPro" id="IPR018097">
    <property type="entry name" value="EGF_Ca-bd_CS"/>
</dbReference>
<dbReference type="InterPro" id="IPR017441">
    <property type="entry name" value="Protein_kinase_ATP_BS"/>
</dbReference>
<dbReference type="PROSITE" id="PS00107">
    <property type="entry name" value="PROTEIN_KINASE_ATP"/>
    <property type="match status" value="1"/>
</dbReference>
<keyword evidence="6 19" id="KW-0812">Transmembrane</keyword>
<dbReference type="Gene3D" id="3.30.200.20">
    <property type="entry name" value="Phosphorylase Kinase, domain 1"/>
    <property type="match status" value="1"/>
</dbReference>
<evidence type="ECO:0000256" key="5">
    <source>
        <dbReference type="ARBA" id="ARBA00022679"/>
    </source>
</evidence>
<dbReference type="SMART" id="SM00179">
    <property type="entry name" value="EGF_CA"/>
    <property type="match status" value="1"/>
</dbReference>
<dbReference type="PANTHER" id="PTHR27005:SF283">
    <property type="entry name" value="OS02G0633066 PROTEIN"/>
    <property type="match status" value="1"/>
</dbReference>
<keyword evidence="24" id="KW-1185">Reference proteome</keyword>
<dbReference type="PANTHER" id="PTHR27005">
    <property type="entry name" value="WALL-ASSOCIATED RECEPTOR KINASE-LIKE 21"/>
    <property type="match status" value="1"/>
</dbReference>
<feature type="domain" description="Protein kinase" evidence="21">
    <location>
        <begin position="429"/>
        <end position="711"/>
    </location>
</feature>
<dbReference type="SUPFAM" id="SSF57196">
    <property type="entry name" value="EGF/Laminin"/>
    <property type="match status" value="1"/>
</dbReference>
<sequence>MVCASLLFLHFILLWPLTSSSSSTSSPTPPSLTKRGCREKCGNLSIPYPFGIGDSSCYKQPAHELVCDDSSNPPVLLLGQGSNIPILNISLSGQMTITLWVAYDCYTRLGVPYDRFNQRITLSKLLTFSDTRNKFTAIGCDTRAFMSDPKGDVFHSGCVSLCGNPVNVVDGSCSGIGCCQTAIPKGLRTLNIDLSSYYNHTKSWDFNPCSYAFLADPEQFKFSVSDLLNFTNNNGLSFRSRSSVPLVLDWVVGVETCEEAMRRTNYACGENSQCSNSTNGPGYRCYCKQGYQGNPYFSQGCEDIDECLDPDLNSCEGLCTNIPGSYICSCPHGTLDDGEKDGFRCIPSPVQFSFLRFALGTGLGLLFILIVGSWIYWILRKRNIIRLKEKFFKQNGGLLLQQQLLMRERAIEASKIFSAEELKKASNNYAEDRVLGRGGYGTVYKGILPDNKIVAIKKSKVIDETQIEQFINEVVILSQINHKNVVKLLGCCLETEVPLLVYEFITNGTLFEHIHDEGHVSSISWGNRLRIAAETAGALAYLHSAASPPIIHRDVKSTNILLDKDQRAKVSDFGASRLVPLDQTQLSTLVQGTLGYLDPEYFLTSQLTDKSDVYSFGVVLLELLTGKQPISFERPQVERNLAMYFVLSMKENRLSEILEHRVLQEASMEQLQKVADLAKSCLRLNGEERPAMKEVAMELDSLTKFTKRPWVAQSSKETDKLLGELLNSRNGSIVEYQSMTDYLELSLDTGR</sequence>
<evidence type="ECO:0000256" key="1">
    <source>
        <dbReference type="ARBA" id="ARBA00004479"/>
    </source>
</evidence>
<feature type="chain" id="PRO_5029739252" evidence="20">
    <location>
        <begin position="21"/>
        <end position="751"/>
    </location>
</feature>
<evidence type="ECO:0000256" key="3">
    <source>
        <dbReference type="ARBA" id="ARBA00022536"/>
    </source>
</evidence>
<feature type="signal peptide" evidence="20">
    <location>
        <begin position="1"/>
        <end position="20"/>
    </location>
</feature>
<dbReference type="GO" id="GO:0030247">
    <property type="term" value="F:polysaccharide binding"/>
    <property type="evidence" value="ECO:0007669"/>
    <property type="project" value="InterPro"/>
</dbReference>
<dbReference type="OrthoDB" id="4062651at2759"/>
<dbReference type="InterPro" id="IPR000719">
    <property type="entry name" value="Prot_kinase_dom"/>
</dbReference>
<evidence type="ECO:0000256" key="7">
    <source>
        <dbReference type="ARBA" id="ARBA00022729"/>
    </source>
</evidence>
<accession>A0A7J7P4J6</accession>
<dbReference type="SMART" id="SM00220">
    <property type="entry name" value="S_TKc"/>
    <property type="match status" value="1"/>
</dbReference>
<evidence type="ECO:0000313" key="24">
    <source>
        <dbReference type="Proteomes" id="UP000541444"/>
    </source>
</evidence>
<dbReference type="InterPro" id="IPR008271">
    <property type="entry name" value="Ser/Thr_kinase_AS"/>
</dbReference>
<proteinExistence type="predicted"/>
<dbReference type="PROSITE" id="PS50011">
    <property type="entry name" value="PROTEIN_KINASE_DOM"/>
    <property type="match status" value="1"/>
</dbReference>
<evidence type="ECO:0000256" key="9">
    <source>
        <dbReference type="ARBA" id="ARBA00022741"/>
    </source>
</evidence>
<name>A0A7J7P4J6_9MAGN</name>
<evidence type="ECO:0000256" key="18">
    <source>
        <dbReference type="PROSITE-ProRule" id="PRU10141"/>
    </source>
</evidence>
<protein>
    <submittedName>
        <fullName evidence="23">Uncharacterized protein</fullName>
    </submittedName>
</protein>
<dbReference type="FunFam" id="1.10.510.10:FF:000084">
    <property type="entry name" value="Wall-associated receptor kinase 2"/>
    <property type="match status" value="1"/>
</dbReference>
<dbReference type="GO" id="GO:0005886">
    <property type="term" value="C:plasma membrane"/>
    <property type="evidence" value="ECO:0007669"/>
    <property type="project" value="TreeGrafter"/>
</dbReference>
<keyword evidence="8" id="KW-0677">Repeat</keyword>
<comment type="caution">
    <text evidence="23">The sequence shown here is derived from an EMBL/GenBank/DDBJ whole genome shotgun (WGS) entry which is preliminary data.</text>
</comment>
<dbReference type="CDD" id="cd14066">
    <property type="entry name" value="STKc_IRAK"/>
    <property type="match status" value="1"/>
</dbReference>
<evidence type="ECO:0000256" key="11">
    <source>
        <dbReference type="ARBA" id="ARBA00022840"/>
    </source>
</evidence>
<evidence type="ECO:0000256" key="16">
    <source>
        <dbReference type="ARBA" id="ARBA00058961"/>
    </source>
</evidence>
<dbReference type="InterPro" id="IPR025287">
    <property type="entry name" value="WAK_GUB"/>
</dbReference>
<dbReference type="SUPFAM" id="SSF56112">
    <property type="entry name" value="Protein kinase-like (PK-like)"/>
    <property type="match status" value="1"/>
</dbReference>
<keyword evidence="4" id="KW-0597">Phosphoprotein</keyword>
<evidence type="ECO:0000256" key="17">
    <source>
        <dbReference type="PROSITE-ProRule" id="PRU00076"/>
    </source>
</evidence>
<comment type="caution">
    <text evidence="17">Lacks conserved residue(s) required for the propagation of feature annotation.</text>
</comment>
<gene>
    <name evidence="23" type="ORF">GIB67_033775</name>
</gene>
<dbReference type="CDD" id="cd00054">
    <property type="entry name" value="EGF_CA"/>
    <property type="match status" value="1"/>
</dbReference>
<feature type="domain" description="EGF-like" evidence="22">
    <location>
        <begin position="253"/>
        <end position="302"/>
    </location>
</feature>
<keyword evidence="14 17" id="KW-1015">Disulfide bond</keyword>
<keyword evidence="7 20" id="KW-0732">Signal</keyword>
<evidence type="ECO:0000256" key="2">
    <source>
        <dbReference type="ARBA" id="ARBA00022527"/>
    </source>
</evidence>
<dbReference type="Pfam" id="PF00069">
    <property type="entry name" value="Pkinase"/>
    <property type="match status" value="1"/>
</dbReference>
<evidence type="ECO:0000256" key="14">
    <source>
        <dbReference type="ARBA" id="ARBA00023157"/>
    </source>
</evidence>
<dbReference type="Pfam" id="PF07645">
    <property type="entry name" value="EGF_CA"/>
    <property type="match status" value="1"/>
</dbReference>
<keyword evidence="15" id="KW-0325">Glycoprotein</keyword>
<evidence type="ECO:0000256" key="15">
    <source>
        <dbReference type="ARBA" id="ARBA00023180"/>
    </source>
</evidence>
<keyword evidence="9 18" id="KW-0547">Nucleotide-binding</keyword>
<keyword evidence="12 19" id="KW-1133">Transmembrane helix</keyword>
<dbReference type="FunFam" id="2.10.25.10:FF:000038">
    <property type="entry name" value="Fibrillin 2"/>
    <property type="match status" value="1"/>
</dbReference>
<dbReference type="GO" id="GO:0005524">
    <property type="term" value="F:ATP binding"/>
    <property type="evidence" value="ECO:0007669"/>
    <property type="project" value="UniProtKB-UniRule"/>
</dbReference>
<dbReference type="FunFam" id="2.10.25.10:FF:000628">
    <property type="entry name" value="Wall-associated receptor kinase 2"/>
    <property type="match status" value="1"/>
</dbReference>
<evidence type="ECO:0000256" key="19">
    <source>
        <dbReference type="SAM" id="Phobius"/>
    </source>
</evidence>
<evidence type="ECO:0000259" key="22">
    <source>
        <dbReference type="PROSITE" id="PS50026"/>
    </source>
</evidence>
<dbReference type="InterPro" id="IPR000742">
    <property type="entry name" value="EGF"/>
</dbReference>
<keyword evidence="11 18" id="KW-0067">ATP-binding</keyword>
<dbReference type="GO" id="GO:0004674">
    <property type="term" value="F:protein serine/threonine kinase activity"/>
    <property type="evidence" value="ECO:0007669"/>
    <property type="project" value="UniProtKB-KW"/>
</dbReference>
<comment type="subcellular location">
    <subcellularLocation>
        <location evidence="1">Membrane</location>
        <topology evidence="1">Single-pass type I membrane protein</topology>
    </subcellularLocation>
</comment>
<dbReference type="Gene3D" id="2.10.25.10">
    <property type="entry name" value="Laminin"/>
    <property type="match status" value="2"/>
</dbReference>
<dbReference type="Pfam" id="PF13947">
    <property type="entry name" value="GUB_WAK_bind"/>
    <property type="match status" value="1"/>
</dbReference>